<dbReference type="Proteomes" id="UP000025171">
    <property type="component" value="Unassembled WGS sequence"/>
</dbReference>
<dbReference type="InterPro" id="IPR043135">
    <property type="entry name" value="Fur_C"/>
</dbReference>
<comment type="similarity">
    <text evidence="1">Belongs to the Fur family.</text>
</comment>
<keyword evidence="3 7" id="KW-0862">Zinc</keyword>
<feature type="binding site" evidence="7">
    <location>
        <position position="96"/>
    </location>
    <ligand>
        <name>Zn(2+)</name>
        <dbReference type="ChEBI" id="CHEBI:29105"/>
    </ligand>
</feature>
<evidence type="ECO:0000313" key="8">
    <source>
        <dbReference type="EMBL" id="KCZ92902.1"/>
    </source>
</evidence>
<dbReference type="SUPFAM" id="SSF46785">
    <property type="entry name" value="Winged helix' DNA-binding domain"/>
    <property type="match status" value="1"/>
</dbReference>
<dbReference type="GO" id="GO:0045892">
    <property type="term" value="P:negative regulation of DNA-templated transcription"/>
    <property type="evidence" value="ECO:0007669"/>
    <property type="project" value="TreeGrafter"/>
</dbReference>
<evidence type="ECO:0000256" key="1">
    <source>
        <dbReference type="ARBA" id="ARBA00007957"/>
    </source>
</evidence>
<dbReference type="Gene3D" id="3.30.1490.190">
    <property type="match status" value="1"/>
</dbReference>
<reference evidence="8 9" key="1">
    <citation type="journal article" date="2014" name="Antonie Van Leeuwenhoek">
        <title>Hyphomonas beringensis sp. nov. and Hyphomonas chukchiensis sp. nov., isolated from surface seawater of the Bering Sea and Chukchi Sea.</title>
        <authorList>
            <person name="Li C."/>
            <person name="Lai Q."/>
            <person name="Li G."/>
            <person name="Dong C."/>
            <person name="Wang J."/>
            <person name="Liao Y."/>
            <person name="Shao Z."/>
        </authorList>
    </citation>
    <scope>NUCLEOTIDE SEQUENCE [LARGE SCALE GENOMIC DNA]</scope>
    <source>
        <strain evidence="8 9">MHS-2</strain>
    </source>
</reference>
<dbReference type="InterPro" id="IPR002481">
    <property type="entry name" value="FUR"/>
</dbReference>
<dbReference type="PANTHER" id="PTHR33202:SF6">
    <property type="entry name" value="ZINC UPTAKE REGULATION PROTEIN"/>
    <property type="match status" value="1"/>
</dbReference>
<name>A0A059FQL3_9PROT</name>
<dbReference type="Pfam" id="PF01475">
    <property type="entry name" value="FUR"/>
    <property type="match status" value="1"/>
</dbReference>
<dbReference type="InterPro" id="IPR036388">
    <property type="entry name" value="WH-like_DNA-bd_sf"/>
</dbReference>
<organism evidence="8 9">
    <name type="scientific">Hyphomonas johnsonii MHS-2</name>
    <dbReference type="NCBI Taxonomy" id="1280950"/>
    <lineage>
        <taxon>Bacteria</taxon>
        <taxon>Pseudomonadati</taxon>
        <taxon>Pseudomonadota</taxon>
        <taxon>Alphaproteobacteria</taxon>
        <taxon>Hyphomonadales</taxon>
        <taxon>Hyphomonadaceae</taxon>
        <taxon>Hyphomonas</taxon>
    </lineage>
</organism>
<keyword evidence="9" id="KW-1185">Reference proteome</keyword>
<evidence type="ECO:0000256" key="2">
    <source>
        <dbReference type="ARBA" id="ARBA00022491"/>
    </source>
</evidence>
<dbReference type="GO" id="GO:0000976">
    <property type="term" value="F:transcription cis-regulatory region binding"/>
    <property type="evidence" value="ECO:0007669"/>
    <property type="project" value="TreeGrafter"/>
</dbReference>
<comment type="caution">
    <text evidence="8">The sequence shown here is derived from an EMBL/GenBank/DDBJ whole genome shotgun (WGS) entry which is preliminary data.</text>
</comment>
<comment type="cofactor">
    <cofactor evidence="7">
        <name>Zn(2+)</name>
        <dbReference type="ChEBI" id="CHEBI:29105"/>
    </cofactor>
    <text evidence="7">Binds 1 zinc ion per subunit.</text>
</comment>
<evidence type="ECO:0000313" key="9">
    <source>
        <dbReference type="Proteomes" id="UP000025171"/>
    </source>
</evidence>
<keyword evidence="5" id="KW-0238">DNA-binding</keyword>
<dbReference type="GO" id="GO:0005829">
    <property type="term" value="C:cytosol"/>
    <property type="evidence" value="ECO:0007669"/>
    <property type="project" value="TreeGrafter"/>
</dbReference>
<evidence type="ECO:0000256" key="5">
    <source>
        <dbReference type="ARBA" id="ARBA00023125"/>
    </source>
</evidence>
<dbReference type="GO" id="GO:0003700">
    <property type="term" value="F:DNA-binding transcription factor activity"/>
    <property type="evidence" value="ECO:0007669"/>
    <property type="project" value="InterPro"/>
</dbReference>
<keyword evidence="7" id="KW-0479">Metal-binding</keyword>
<gene>
    <name evidence="8" type="ORF">HJO_08102</name>
</gene>
<accession>A0A059FQL3</accession>
<dbReference type="PATRIC" id="fig|1280950.3.peg.1625"/>
<dbReference type="Gene3D" id="1.10.10.10">
    <property type="entry name" value="Winged helix-like DNA-binding domain superfamily/Winged helix DNA-binding domain"/>
    <property type="match status" value="1"/>
</dbReference>
<dbReference type="InterPro" id="IPR036390">
    <property type="entry name" value="WH_DNA-bd_sf"/>
</dbReference>
<protein>
    <submittedName>
        <fullName evidence="8">FUR family transcriptional regulator</fullName>
    </submittedName>
</protein>
<evidence type="ECO:0000256" key="7">
    <source>
        <dbReference type="PIRSR" id="PIRSR602481-1"/>
    </source>
</evidence>
<keyword evidence="4" id="KW-0805">Transcription regulation</keyword>
<evidence type="ECO:0000256" key="6">
    <source>
        <dbReference type="ARBA" id="ARBA00023163"/>
    </source>
</evidence>
<keyword evidence="2" id="KW-0678">Repressor</keyword>
<proteinExistence type="inferred from homology"/>
<dbReference type="AlphaFoldDB" id="A0A059FQL3"/>
<evidence type="ECO:0000256" key="4">
    <source>
        <dbReference type="ARBA" id="ARBA00023015"/>
    </source>
</evidence>
<dbReference type="STRING" id="1280950.HJO_08102"/>
<feature type="binding site" evidence="7">
    <location>
        <position position="136"/>
    </location>
    <ligand>
        <name>Zn(2+)</name>
        <dbReference type="ChEBI" id="CHEBI:29105"/>
    </ligand>
</feature>
<dbReference type="eggNOG" id="COG0735">
    <property type="taxonomic scope" value="Bacteria"/>
</dbReference>
<dbReference type="EMBL" id="ARYK01000003">
    <property type="protein sequence ID" value="KCZ92902.1"/>
    <property type="molecule type" value="Genomic_DNA"/>
</dbReference>
<dbReference type="FunFam" id="3.30.1490.190:FF:000007">
    <property type="entry name" value="Fur family transcriptional regulator"/>
    <property type="match status" value="1"/>
</dbReference>
<evidence type="ECO:0000256" key="3">
    <source>
        <dbReference type="ARBA" id="ARBA00022833"/>
    </source>
</evidence>
<dbReference type="PANTHER" id="PTHR33202">
    <property type="entry name" value="ZINC UPTAKE REGULATION PROTEIN"/>
    <property type="match status" value="1"/>
</dbReference>
<feature type="binding site" evidence="7">
    <location>
        <position position="139"/>
    </location>
    <ligand>
        <name>Zn(2+)</name>
        <dbReference type="ChEBI" id="CHEBI:29105"/>
    </ligand>
</feature>
<sequence length="141" mass="15164">MDTFLNDAEALVMRRGARMTRIRRKVLRLLLESAEPAKAYDLLANLDGEGSAKPPTVYRALDFLQESGLAHKIESLNAYVACGHASHSHSAVFLICDSCGGAEELHAVSTSQALKVETAAAGFNMTRAVIEVRGTCRDCAA</sequence>
<dbReference type="GO" id="GO:0008270">
    <property type="term" value="F:zinc ion binding"/>
    <property type="evidence" value="ECO:0007669"/>
    <property type="project" value="TreeGrafter"/>
</dbReference>
<keyword evidence="6" id="KW-0804">Transcription</keyword>
<dbReference type="GO" id="GO:1900376">
    <property type="term" value="P:regulation of secondary metabolite biosynthetic process"/>
    <property type="evidence" value="ECO:0007669"/>
    <property type="project" value="TreeGrafter"/>
</dbReference>
<feature type="binding site" evidence="7">
    <location>
        <position position="99"/>
    </location>
    <ligand>
        <name>Zn(2+)</name>
        <dbReference type="ChEBI" id="CHEBI:29105"/>
    </ligand>
</feature>